<feature type="chain" id="PRO_5001937400" description="CBM-cenC domain-containing protein" evidence="2">
    <location>
        <begin position="22"/>
        <end position="850"/>
    </location>
</feature>
<keyword evidence="1" id="KW-0378">Hydrolase</keyword>
<dbReference type="Proteomes" id="UP000030185">
    <property type="component" value="Unassembled WGS sequence"/>
</dbReference>
<dbReference type="AlphaFoldDB" id="A0A098LJ98"/>
<reference evidence="4 5" key="1">
    <citation type="submission" date="2014-09" db="EMBL/GenBank/DDBJ databases">
        <title>Sporocytophaga myxococcoides PG-01 genome sequencing.</title>
        <authorList>
            <person name="Liu L."/>
            <person name="Gao P.J."/>
            <person name="Chen G.J."/>
            <person name="Wang L.S."/>
        </authorList>
    </citation>
    <scope>NUCLEOTIDE SEQUENCE [LARGE SCALE GENOMIC DNA]</scope>
    <source>
        <strain evidence="4 5">PG-01</strain>
    </source>
</reference>
<dbReference type="eggNOG" id="COG3934">
    <property type="taxonomic scope" value="Bacteria"/>
</dbReference>
<keyword evidence="2" id="KW-0732">Signal</keyword>
<dbReference type="InterPro" id="IPR003305">
    <property type="entry name" value="CenC_carb-bd"/>
</dbReference>
<dbReference type="RefSeq" id="WP_045466425.1">
    <property type="nucleotide sequence ID" value="NZ_BBLT01000008.1"/>
</dbReference>
<dbReference type="Gene3D" id="3.20.20.80">
    <property type="entry name" value="Glycosidases"/>
    <property type="match status" value="1"/>
</dbReference>
<name>A0A098LJ98_9BACT</name>
<dbReference type="GO" id="GO:0004553">
    <property type="term" value="F:hydrolase activity, hydrolyzing O-glycosyl compounds"/>
    <property type="evidence" value="ECO:0007669"/>
    <property type="project" value="InterPro"/>
</dbReference>
<sequence length="850" mass="95240">MKRSVCIFICHVFIGISVVFSQETSENLLTNSSFENQTKGWNMWGGEIINEGRFGNYSLKVHLDSPRWSGADQTILISEGAATADISGWMKTENVVRGKESWEMARISVEFLDENGAMTGGYPPVTGQAEGTTKWTRYQQSYNIPSGAKKVKVQAVLGNCTGTAYFDDIQISLKGRSGEALQKENLSGPTDEGEWYELMPATSKAGHYADWSSLLDAPAGKHGFIKVQNGKLAFSDGTAARFWGVNLVAGSCFPEREVADSLAMRLSKMGCNLVRLHHMDAPWSVPNIFGNVGNSKQLSKESLNKLDYLIYVLKKKGIYIFLDLLVHRDFTEEDGVVNKLPDLGGKQVAYFDPKVIELQKEYIRQLLSHKNAYTKVLYSEEPAIIASEFINESSVFVHFGGDILTPHYRKELQGQFLSKGNQGKLSVFELDYSTNISPVLKEKEKGNTVASMRFLSSVEKDYYNEMYRLMRSMGVKYLLAGSNFPTPILAYSKDNQGMDLIITNDYWDHPQLWKINNNWNRILYAPVNNTSLLKNPDKGSIAAITKYKWYNKPTIVTEFNACYPNEFTLDALPYISAYGSLQGIDGIIQFDFDATPVGKDRITPFTLSKMPDHLSQWVVAAPIFLRNDVKTAQGIVIDAVNEKMIYELPSYSDFIDKNYHLPYITRVAKSDSAVKGNDPSEYTGFYDKTNKIFTSETKELVLNYQKGILKINSSRVQGVVGKLSEEAFDLPMIKVKMKNKWASVMLVSKDTLPLSVSENFYLIVTTPCKMKGQKFNETRTALEDAGNVPVLAQVADGEVIFKGLKNLKITPLGPDGEKMKQLPLTLSGEDSSLDLKKAKTFVFEIKVKRN</sequence>
<dbReference type="SUPFAM" id="SSF51445">
    <property type="entry name" value="(Trans)glycosidases"/>
    <property type="match status" value="1"/>
</dbReference>
<dbReference type="InterPro" id="IPR045053">
    <property type="entry name" value="MAN-like"/>
</dbReference>
<dbReference type="InterPro" id="IPR017853">
    <property type="entry name" value="GH"/>
</dbReference>
<comment type="caution">
    <text evidence="4">The sequence shown here is derived from an EMBL/GenBank/DDBJ whole genome shotgun (WGS) entry which is preliminary data.</text>
</comment>
<dbReference type="EMBL" id="BBLT01000008">
    <property type="protein sequence ID" value="GAL86462.1"/>
    <property type="molecule type" value="Genomic_DNA"/>
</dbReference>
<evidence type="ECO:0000256" key="2">
    <source>
        <dbReference type="SAM" id="SignalP"/>
    </source>
</evidence>
<dbReference type="OrthoDB" id="9809937at2"/>
<keyword evidence="5" id="KW-1185">Reference proteome</keyword>
<evidence type="ECO:0000313" key="5">
    <source>
        <dbReference type="Proteomes" id="UP000030185"/>
    </source>
</evidence>
<gene>
    <name evidence="4" type="ORF">MYP_3691</name>
</gene>
<evidence type="ECO:0000259" key="3">
    <source>
        <dbReference type="Pfam" id="PF02018"/>
    </source>
</evidence>
<dbReference type="InterPro" id="IPR008979">
    <property type="entry name" value="Galactose-bd-like_sf"/>
</dbReference>
<evidence type="ECO:0000313" key="4">
    <source>
        <dbReference type="EMBL" id="GAL86462.1"/>
    </source>
</evidence>
<proteinExistence type="predicted"/>
<dbReference type="STRING" id="153721.MYP_3691"/>
<dbReference type="Gene3D" id="2.60.120.260">
    <property type="entry name" value="Galactose-binding domain-like"/>
    <property type="match status" value="1"/>
</dbReference>
<accession>A0A098LJ98</accession>
<dbReference type="Pfam" id="PF02018">
    <property type="entry name" value="CBM_4_9"/>
    <property type="match status" value="1"/>
</dbReference>
<protein>
    <recommendedName>
        <fullName evidence="3">CBM-cenC domain-containing protein</fullName>
    </recommendedName>
</protein>
<organism evidence="4 5">
    <name type="scientific">Sporocytophaga myxococcoides</name>
    <dbReference type="NCBI Taxonomy" id="153721"/>
    <lineage>
        <taxon>Bacteria</taxon>
        <taxon>Pseudomonadati</taxon>
        <taxon>Bacteroidota</taxon>
        <taxon>Cytophagia</taxon>
        <taxon>Cytophagales</taxon>
        <taxon>Cytophagaceae</taxon>
        <taxon>Sporocytophaga</taxon>
    </lineage>
</organism>
<dbReference type="SUPFAM" id="SSF49785">
    <property type="entry name" value="Galactose-binding domain-like"/>
    <property type="match status" value="1"/>
</dbReference>
<dbReference type="PANTHER" id="PTHR31451">
    <property type="match status" value="1"/>
</dbReference>
<feature type="signal peptide" evidence="2">
    <location>
        <begin position="1"/>
        <end position="21"/>
    </location>
</feature>
<evidence type="ECO:0000256" key="1">
    <source>
        <dbReference type="ARBA" id="ARBA00022801"/>
    </source>
</evidence>
<feature type="domain" description="CBM-cenC" evidence="3">
    <location>
        <begin position="27"/>
        <end position="158"/>
    </location>
</feature>